<feature type="transmembrane region" description="Helical" evidence="1">
    <location>
        <begin position="147"/>
        <end position="166"/>
    </location>
</feature>
<feature type="transmembrane region" description="Helical" evidence="1">
    <location>
        <begin position="178"/>
        <end position="197"/>
    </location>
</feature>
<proteinExistence type="predicted"/>
<evidence type="ECO:0000256" key="1">
    <source>
        <dbReference type="SAM" id="Phobius"/>
    </source>
</evidence>
<keyword evidence="1" id="KW-0472">Membrane</keyword>
<reference evidence="2 3" key="1">
    <citation type="submission" date="2015-02" db="EMBL/GenBank/DDBJ databases">
        <title>Draft genome sequences of ten Microbacterium spp. with emphasis on heavy metal contaminated environments.</title>
        <authorList>
            <person name="Corretto E."/>
        </authorList>
    </citation>
    <scope>NUCLEOTIDE SEQUENCE [LARGE SCALE GENOMIC DNA]</scope>
    <source>
        <strain evidence="2 3">BEL4b</strain>
    </source>
</reference>
<accession>A0A0F0LB17</accession>
<name>A0A0F0LB17_9MICO</name>
<evidence type="ECO:0000313" key="2">
    <source>
        <dbReference type="EMBL" id="KJL29500.1"/>
    </source>
</evidence>
<dbReference type="PATRIC" id="fig|82380.11.peg.1555"/>
<dbReference type="EMBL" id="JYIW01000023">
    <property type="protein sequence ID" value="KJL29500.1"/>
    <property type="molecule type" value="Genomic_DNA"/>
</dbReference>
<evidence type="ECO:0000313" key="3">
    <source>
        <dbReference type="Proteomes" id="UP000033640"/>
    </source>
</evidence>
<feature type="transmembrane region" description="Helical" evidence="1">
    <location>
        <begin position="110"/>
        <end position="135"/>
    </location>
</feature>
<comment type="caution">
    <text evidence="2">The sequence shown here is derived from an EMBL/GenBank/DDBJ whole genome shotgun (WGS) entry which is preliminary data.</text>
</comment>
<sequence>MKPVIRLSGDDAAVRAVGVEAAAAVRAADPQAASALFSRLWDLHLRRRRFVAEAGVPRSSVPVSGAQRPQAGTAYRAVWGTLLGLGLAAALTSAVMLGPADRRNAFTEPGLALSVAFVAGLVAIPAVLVVLLLRVPDAKSARTGETLTVLVGLICVGMFVYRLVVGTDDDRGFESQGLAIWIPMTAVSLLLLVGVAIRTDLVRRAAVGPASSRASSSRTDGAREMRREAEWAAASGTRDAAGTAEWLRRLDALEGGVDASSIAQARTLSPAAWLTWLAYDGEIDVAGVLPRP</sequence>
<dbReference type="AlphaFoldDB" id="A0A0F0LB17"/>
<protein>
    <submittedName>
        <fullName evidence="2">Uncharacterized protein</fullName>
    </submittedName>
</protein>
<gene>
    <name evidence="2" type="ORF">RS83_01517</name>
</gene>
<keyword evidence="1" id="KW-1133">Transmembrane helix</keyword>
<feature type="transmembrane region" description="Helical" evidence="1">
    <location>
        <begin position="77"/>
        <end position="98"/>
    </location>
</feature>
<dbReference type="Proteomes" id="UP000033640">
    <property type="component" value="Unassembled WGS sequence"/>
</dbReference>
<keyword evidence="1" id="KW-0812">Transmembrane</keyword>
<organism evidence="2 3">
    <name type="scientific">Microbacterium oxydans</name>
    <dbReference type="NCBI Taxonomy" id="82380"/>
    <lineage>
        <taxon>Bacteria</taxon>
        <taxon>Bacillati</taxon>
        <taxon>Actinomycetota</taxon>
        <taxon>Actinomycetes</taxon>
        <taxon>Micrococcales</taxon>
        <taxon>Microbacteriaceae</taxon>
        <taxon>Microbacterium</taxon>
    </lineage>
</organism>